<dbReference type="Gene3D" id="3.40.50.410">
    <property type="entry name" value="von Willebrand factor, type A domain"/>
    <property type="match status" value="1"/>
</dbReference>
<evidence type="ECO:0000256" key="1">
    <source>
        <dbReference type="SAM" id="MobiDB-lite"/>
    </source>
</evidence>
<dbReference type="PANTHER" id="PTHR41248">
    <property type="entry name" value="NORD PROTEIN"/>
    <property type="match status" value="1"/>
</dbReference>
<dbReference type="InterPro" id="IPR002035">
    <property type="entry name" value="VWF_A"/>
</dbReference>
<organism evidence="3 4">
    <name type="scientific">Paenibacillus lautus</name>
    <name type="common">Bacillus lautus</name>
    <dbReference type="NCBI Taxonomy" id="1401"/>
    <lineage>
        <taxon>Bacteria</taxon>
        <taxon>Bacillati</taxon>
        <taxon>Bacillota</taxon>
        <taxon>Bacilli</taxon>
        <taxon>Bacillales</taxon>
        <taxon>Paenibacillaceae</taxon>
        <taxon>Paenibacillus</taxon>
    </lineage>
</organism>
<evidence type="ECO:0000313" key="4">
    <source>
        <dbReference type="Proteomes" id="UP000266552"/>
    </source>
</evidence>
<dbReference type="CDD" id="cd01454">
    <property type="entry name" value="vWA_norD_type"/>
    <property type="match status" value="1"/>
</dbReference>
<accession>A0A385TLJ3</accession>
<dbReference type="GO" id="GO:0016887">
    <property type="term" value="F:ATP hydrolysis activity"/>
    <property type="evidence" value="ECO:0007669"/>
    <property type="project" value="InterPro"/>
</dbReference>
<dbReference type="GO" id="GO:0005524">
    <property type="term" value="F:ATP binding"/>
    <property type="evidence" value="ECO:0007669"/>
    <property type="project" value="InterPro"/>
</dbReference>
<dbReference type="PROSITE" id="PS50234">
    <property type="entry name" value="VWFA"/>
    <property type="match status" value="1"/>
</dbReference>
<feature type="compositionally biased region" description="Basic and acidic residues" evidence="1">
    <location>
        <begin position="444"/>
        <end position="453"/>
    </location>
</feature>
<evidence type="ECO:0000259" key="2">
    <source>
        <dbReference type="PROSITE" id="PS50234"/>
    </source>
</evidence>
<dbReference type="InterPro" id="IPR027417">
    <property type="entry name" value="P-loop_NTPase"/>
</dbReference>
<gene>
    <name evidence="3" type="ORF">D5F53_15435</name>
</gene>
<feature type="region of interest" description="Disordered" evidence="1">
    <location>
        <begin position="385"/>
        <end position="453"/>
    </location>
</feature>
<feature type="compositionally biased region" description="Basic and acidic residues" evidence="1">
    <location>
        <begin position="397"/>
        <end position="406"/>
    </location>
</feature>
<reference evidence="3 4" key="1">
    <citation type="submission" date="2018-09" db="EMBL/GenBank/DDBJ databases">
        <title>Genome Sequence of Paenibacillus lautus Strain E7593-69, Azo Dye-Degrading Bacteria, Isolated from Commercial Tattoo Inks.</title>
        <authorList>
            <person name="Nho S.W."/>
            <person name="Kim S.-J."/>
            <person name="Kweon O."/>
            <person name="Cerniglia C.E."/>
        </authorList>
    </citation>
    <scope>NUCLEOTIDE SEQUENCE [LARGE SCALE GENOMIC DNA]</scope>
    <source>
        <strain evidence="3 4">E7593-69</strain>
    </source>
</reference>
<dbReference type="InterPro" id="IPR036465">
    <property type="entry name" value="vWFA_dom_sf"/>
</dbReference>
<keyword evidence="4" id="KW-1185">Reference proteome</keyword>
<dbReference type="SUPFAM" id="SSF52540">
    <property type="entry name" value="P-loop containing nucleoside triphosphate hydrolases"/>
    <property type="match status" value="1"/>
</dbReference>
<feature type="domain" description="VWFA" evidence="2">
    <location>
        <begin position="556"/>
        <end position="735"/>
    </location>
</feature>
<proteinExistence type="predicted"/>
<evidence type="ECO:0000313" key="3">
    <source>
        <dbReference type="EMBL" id="AYB44579.1"/>
    </source>
</evidence>
<feature type="compositionally biased region" description="Acidic residues" evidence="1">
    <location>
        <begin position="417"/>
        <end position="428"/>
    </location>
</feature>
<dbReference type="KEGG" id="plw:D5F53_15435"/>
<dbReference type="RefSeq" id="WP_119848467.1">
    <property type="nucleotide sequence ID" value="NZ_CP032412.1"/>
</dbReference>
<protein>
    <submittedName>
        <fullName evidence="3">ATPase</fullName>
    </submittedName>
</protein>
<feature type="compositionally biased region" description="Polar residues" evidence="1">
    <location>
        <begin position="407"/>
        <end position="416"/>
    </location>
</feature>
<dbReference type="Pfam" id="PF11775">
    <property type="entry name" value="CobT_C"/>
    <property type="match status" value="1"/>
</dbReference>
<dbReference type="InterPro" id="IPR051928">
    <property type="entry name" value="NorD/CobT"/>
</dbReference>
<dbReference type="AlphaFoldDB" id="A0A385TLJ3"/>
<dbReference type="SUPFAM" id="SSF53300">
    <property type="entry name" value="vWA-like"/>
    <property type="match status" value="1"/>
</dbReference>
<dbReference type="InterPro" id="IPR011704">
    <property type="entry name" value="ATPase_dyneun-rel_AAA"/>
</dbReference>
<name>A0A385TLJ3_PAELA</name>
<dbReference type="PANTHER" id="PTHR41248:SF1">
    <property type="entry name" value="NORD PROTEIN"/>
    <property type="match status" value="1"/>
</dbReference>
<dbReference type="InterPro" id="IPR025861">
    <property type="entry name" value="CobT_VWA_dom"/>
</dbReference>
<dbReference type="Pfam" id="PF07728">
    <property type="entry name" value="AAA_5"/>
    <property type="match status" value="1"/>
</dbReference>
<dbReference type="Gene3D" id="3.40.50.300">
    <property type="entry name" value="P-loop containing nucleotide triphosphate hydrolases"/>
    <property type="match status" value="1"/>
</dbReference>
<sequence length="739" mass="82909">MQEQNDNEYYVLSPGRAWTEEEKSLVWTKPLTHKVSAEERRITNEIKRNWDRGEMKIANVLLEGDAGSGKTQLAKALSASFRLPYTKFTCFADMDKSDIIGAILPVITSDRMEHFEPADQAALKALYESEGFQSSTEILMEALGISREHASAKMKHVLKLAANASKNEAVEYRFYASEIVRAFQNGYLLEIQEPNVIRDAAVLMALNSALEPAGTLNLPMGIVHRHPDFIAVITANRSYAGSRPLNEALRDRIQHSEKMDLPSKDTMIERAKAKIGCEDDEMLDILASVIILLDQTARTHAIKGVAGMRSYFYWADAVAQGASARESLYHKVIYKITTDPEEIKLLEDALEGQGLMGLLDEIPAEPQSKRRGDAVEITTWEIDMDVDSNPDPQAGEEGIRLKKSAESEGSTIVSSDESAEMESTDSGEEGAPNYHQANPEPMSEEEKQMERDFRRKLNQVSREIVSDSLHRSVKLIVHRPDYDPNLQEEYGRLSQGLMPVVREIAKKTLPLLEHEITAEYAKNQYYGSKFQADSVAYRDFRLFAKKRPPTESPGLVVGLRVDESASMAAFGRLEAAKRAVIAVYEFCQICHIPVLIYGDTADVSRLEQMSIFAYADYDHPDIRDRFRLMGIRARSNNRDGMALRIMAERLAASSKQTKLLISISDGQPKAMEDYTGSLAIQDMQQTLSEYERKGVTFLAAAIGQDKDVISQIYGAERFLDITNLNELPAKLVRIIARYL</sequence>
<dbReference type="Proteomes" id="UP000266552">
    <property type="component" value="Chromosome"/>
</dbReference>
<dbReference type="EMBL" id="CP032412">
    <property type="protein sequence ID" value="AYB44579.1"/>
    <property type="molecule type" value="Genomic_DNA"/>
</dbReference>